<name>A0A4S3J0E5_9EURO</name>
<proteinExistence type="predicted"/>
<evidence type="ECO:0000259" key="1">
    <source>
        <dbReference type="Pfam" id="PF00117"/>
    </source>
</evidence>
<dbReference type="InterPro" id="IPR017926">
    <property type="entry name" value="GATASE"/>
</dbReference>
<evidence type="ECO:0000313" key="3">
    <source>
        <dbReference type="Proteomes" id="UP000308092"/>
    </source>
</evidence>
<dbReference type="Pfam" id="PF00117">
    <property type="entry name" value="GATase"/>
    <property type="match status" value="1"/>
</dbReference>
<dbReference type="PANTHER" id="PTHR42695">
    <property type="entry name" value="GLUTAMINE AMIDOTRANSFERASE YLR126C-RELATED"/>
    <property type="match status" value="1"/>
</dbReference>
<organism evidence="2 3">
    <name type="scientific">Aspergillus tanneri</name>
    <dbReference type="NCBI Taxonomy" id="1220188"/>
    <lineage>
        <taxon>Eukaryota</taxon>
        <taxon>Fungi</taxon>
        <taxon>Dikarya</taxon>
        <taxon>Ascomycota</taxon>
        <taxon>Pezizomycotina</taxon>
        <taxon>Eurotiomycetes</taxon>
        <taxon>Eurotiomycetidae</taxon>
        <taxon>Eurotiales</taxon>
        <taxon>Aspergillaceae</taxon>
        <taxon>Aspergillus</taxon>
        <taxon>Aspergillus subgen. Circumdati</taxon>
    </lineage>
</organism>
<dbReference type="GO" id="GO:0005829">
    <property type="term" value="C:cytosol"/>
    <property type="evidence" value="ECO:0007669"/>
    <property type="project" value="TreeGrafter"/>
</dbReference>
<accession>A0A4S3J0E5</accession>
<dbReference type="PANTHER" id="PTHR42695:SF6">
    <property type="entry name" value="GLUTAMINE AMIDOTRANSFERASE DOMAIN-CONTAINING PROTEIN"/>
    <property type="match status" value="1"/>
</dbReference>
<dbReference type="CDD" id="cd01741">
    <property type="entry name" value="GATase1_1"/>
    <property type="match status" value="1"/>
</dbReference>
<dbReference type="Gene3D" id="3.40.50.880">
    <property type="match status" value="1"/>
</dbReference>
<comment type="caution">
    <text evidence="2">The sequence shown here is derived from an EMBL/GenBank/DDBJ whole genome shotgun (WGS) entry which is preliminary data.</text>
</comment>
<keyword evidence="3" id="KW-1185">Reference proteome</keyword>
<dbReference type="Proteomes" id="UP000308092">
    <property type="component" value="Unassembled WGS sequence"/>
</dbReference>
<feature type="domain" description="Glutamine amidotransferase" evidence="1">
    <location>
        <begin position="80"/>
        <end position="259"/>
    </location>
</feature>
<dbReference type="VEuPathDB" id="FungiDB:EYZ11_013185"/>
<dbReference type="GO" id="GO:0005634">
    <property type="term" value="C:nucleus"/>
    <property type="evidence" value="ECO:0007669"/>
    <property type="project" value="TreeGrafter"/>
</dbReference>
<evidence type="ECO:0000313" key="2">
    <source>
        <dbReference type="EMBL" id="THC87367.1"/>
    </source>
</evidence>
<dbReference type="STRING" id="1220188.A0A4S3J0E5"/>
<dbReference type="InterPro" id="IPR029062">
    <property type="entry name" value="Class_I_gatase-like"/>
</dbReference>
<sequence>MLYGGAEFAGTVRSMIRNIRIAVLNVDIPARSLYEARGLCSAHFRHVLQEAAAVLNENTGTSVNISITPYDVRGGHYPEFAKLRSKVEDDPCDNCTIDAILITGGSPGVYEIDQSPWMQTLEKFLKTVFQQYPLVRILGTCFGHQMIAHALMRDTKDPERDVFVEKCPLGMEVGVHTVRLESDFVRFFPLTLGNLPHNELRIQMFHGDRVLAVPKERSSKLTDASMSLPAPWVNVGSTPACPIQGLYYPQRVLSVQGHYELDAFGVRSMCLEFAPSMKWSDSKLAIFLEQVGFDADAPPDNAKAFALTVVCFLAGLENL</sequence>
<dbReference type="EMBL" id="SOSA01001259">
    <property type="protein sequence ID" value="THC87367.1"/>
    <property type="molecule type" value="Genomic_DNA"/>
</dbReference>
<dbReference type="InterPro" id="IPR044992">
    <property type="entry name" value="ChyE-like"/>
</dbReference>
<dbReference type="AlphaFoldDB" id="A0A4S3J0E5"/>
<dbReference type="SUPFAM" id="SSF52317">
    <property type="entry name" value="Class I glutamine amidotransferase-like"/>
    <property type="match status" value="1"/>
</dbReference>
<gene>
    <name evidence="2" type="ORF">EYZ11_013185</name>
</gene>
<protein>
    <recommendedName>
        <fullName evidence="1">Glutamine amidotransferase domain-containing protein</fullName>
    </recommendedName>
</protein>
<reference evidence="2 3" key="1">
    <citation type="submission" date="2019-03" db="EMBL/GenBank/DDBJ databases">
        <title>The genome sequence of a newly discovered highly antifungal drug resistant Aspergillus species, Aspergillus tanneri NIH 1004.</title>
        <authorList>
            <person name="Mounaud S."/>
            <person name="Singh I."/>
            <person name="Joardar V."/>
            <person name="Pakala S."/>
            <person name="Pakala S."/>
            <person name="Venepally P."/>
            <person name="Hoover J."/>
            <person name="Nierman W."/>
            <person name="Chung J."/>
            <person name="Losada L."/>
        </authorList>
    </citation>
    <scope>NUCLEOTIDE SEQUENCE [LARGE SCALE GENOMIC DNA]</scope>
    <source>
        <strain evidence="2 3">NIH1004</strain>
    </source>
</reference>